<feature type="region of interest" description="Disordered" evidence="1">
    <location>
        <begin position="1"/>
        <end position="51"/>
    </location>
</feature>
<reference evidence="2" key="1">
    <citation type="submission" date="2020-05" db="EMBL/GenBank/DDBJ databases">
        <title>WGS assembly of Panicum virgatum.</title>
        <authorList>
            <person name="Lovell J.T."/>
            <person name="Jenkins J."/>
            <person name="Shu S."/>
            <person name="Juenger T.E."/>
            <person name="Schmutz J."/>
        </authorList>
    </citation>
    <scope>NUCLEOTIDE SEQUENCE</scope>
    <source>
        <strain evidence="2">AP13</strain>
    </source>
</reference>
<dbReference type="Proteomes" id="UP000823388">
    <property type="component" value="Chromosome 5K"/>
</dbReference>
<organism evidence="2 3">
    <name type="scientific">Panicum virgatum</name>
    <name type="common">Blackwell switchgrass</name>
    <dbReference type="NCBI Taxonomy" id="38727"/>
    <lineage>
        <taxon>Eukaryota</taxon>
        <taxon>Viridiplantae</taxon>
        <taxon>Streptophyta</taxon>
        <taxon>Embryophyta</taxon>
        <taxon>Tracheophyta</taxon>
        <taxon>Spermatophyta</taxon>
        <taxon>Magnoliopsida</taxon>
        <taxon>Liliopsida</taxon>
        <taxon>Poales</taxon>
        <taxon>Poaceae</taxon>
        <taxon>PACMAD clade</taxon>
        <taxon>Panicoideae</taxon>
        <taxon>Panicodae</taxon>
        <taxon>Paniceae</taxon>
        <taxon>Panicinae</taxon>
        <taxon>Panicum</taxon>
        <taxon>Panicum sect. Hiantes</taxon>
    </lineage>
</organism>
<feature type="compositionally biased region" description="Polar residues" evidence="1">
    <location>
        <begin position="138"/>
        <end position="148"/>
    </location>
</feature>
<dbReference type="AlphaFoldDB" id="A0A8T0T251"/>
<keyword evidence="3" id="KW-1185">Reference proteome</keyword>
<feature type="region of interest" description="Disordered" evidence="1">
    <location>
        <begin position="119"/>
        <end position="152"/>
    </location>
</feature>
<gene>
    <name evidence="2" type="ORF">PVAP13_5KG764100</name>
</gene>
<comment type="caution">
    <text evidence="2">The sequence shown here is derived from an EMBL/GenBank/DDBJ whole genome shotgun (WGS) entry which is preliminary data.</text>
</comment>
<accession>A0A8T0T251</accession>
<name>A0A8T0T251_PANVG</name>
<proteinExistence type="predicted"/>
<evidence type="ECO:0000313" key="3">
    <source>
        <dbReference type="Proteomes" id="UP000823388"/>
    </source>
</evidence>
<sequence length="184" mass="20046">MATDPMASASRRCSARPPLQWRPPASWFSSAVLPRRHRRGGGPPEKTPSACPTAQTERLIRVAHPQGGRAGLVPRWPPTVALGELQERRVSMPDALDEGHDLGHHAGYFPLPHTRTTPGAAAGCSTSSNRGARRRTQCRSQPTGTGFSYISDDRDTCHDETGVSNDLQDFLQEKGVQPLHLLTK</sequence>
<dbReference type="EMBL" id="CM029045">
    <property type="protein sequence ID" value="KAG2603335.1"/>
    <property type="molecule type" value="Genomic_DNA"/>
</dbReference>
<evidence type="ECO:0000256" key="1">
    <source>
        <dbReference type="SAM" id="MobiDB-lite"/>
    </source>
</evidence>
<evidence type="ECO:0000313" key="2">
    <source>
        <dbReference type="EMBL" id="KAG2603335.1"/>
    </source>
</evidence>
<protein>
    <submittedName>
        <fullName evidence="2">Uncharacterized protein</fullName>
    </submittedName>
</protein>